<protein>
    <submittedName>
        <fullName evidence="3">Tetratricopeptide-like helical domain containing protein</fullName>
    </submittedName>
</protein>
<dbReference type="GO" id="GO:0099402">
    <property type="term" value="P:plant organ development"/>
    <property type="evidence" value="ECO:0007669"/>
    <property type="project" value="UniProtKB-ARBA"/>
</dbReference>
<feature type="repeat" description="PPR" evidence="2">
    <location>
        <begin position="153"/>
        <end position="187"/>
    </location>
</feature>
<dbReference type="EMBL" id="JXTB01000321">
    <property type="protein sequence ID" value="PON45939.1"/>
    <property type="molecule type" value="Genomic_DNA"/>
</dbReference>
<dbReference type="PROSITE" id="PS51375">
    <property type="entry name" value="PPR"/>
    <property type="match status" value="4"/>
</dbReference>
<feature type="repeat" description="PPR" evidence="2">
    <location>
        <begin position="488"/>
        <end position="522"/>
    </location>
</feature>
<dbReference type="PANTHER" id="PTHR47926">
    <property type="entry name" value="PENTATRICOPEPTIDE REPEAT-CONTAINING PROTEIN"/>
    <property type="match status" value="1"/>
</dbReference>
<dbReference type="OrthoDB" id="1879995at2759"/>
<dbReference type="Pfam" id="PF01535">
    <property type="entry name" value="PPR"/>
    <property type="match status" value="5"/>
</dbReference>
<dbReference type="PANTHER" id="PTHR47926:SF521">
    <property type="entry name" value="PENTATRICOPEPTIDE REPEAT-CONTAINING PROTEIN"/>
    <property type="match status" value="1"/>
</dbReference>
<dbReference type="Pfam" id="PF20431">
    <property type="entry name" value="E_motif"/>
    <property type="match status" value="1"/>
</dbReference>
<dbReference type="GO" id="GO:0009451">
    <property type="term" value="P:RNA modification"/>
    <property type="evidence" value="ECO:0007669"/>
    <property type="project" value="InterPro"/>
</dbReference>
<dbReference type="InterPro" id="IPR002885">
    <property type="entry name" value="PPR_rpt"/>
</dbReference>
<accession>A0A2P5BAW6</accession>
<gene>
    <name evidence="3" type="ORF">PanWU01x14_255340</name>
</gene>
<dbReference type="FunFam" id="1.25.40.10:FF:000158">
    <property type="entry name" value="pentatricopeptide repeat-containing protein At2g33680"/>
    <property type="match status" value="1"/>
</dbReference>
<dbReference type="Gene3D" id="1.25.40.10">
    <property type="entry name" value="Tetratricopeptide repeat domain"/>
    <property type="match status" value="5"/>
</dbReference>
<proteinExistence type="predicted"/>
<dbReference type="GO" id="GO:0003723">
    <property type="term" value="F:RNA binding"/>
    <property type="evidence" value="ECO:0007669"/>
    <property type="project" value="InterPro"/>
</dbReference>
<comment type="caution">
    <text evidence="3">The sequence shown here is derived from an EMBL/GenBank/DDBJ whole genome shotgun (WGS) entry which is preliminary data.</text>
</comment>
<dbReference type="FunFam" id="1.25.40.10:FF:000687">
    <property type="entry name" value="Pentatricopeptide repeat-containing protein At4g33170"/>
    <property type="match status" value="1"/>
</dbReference>
<feature type="repeat" description="PPR" evidence="2">
    <location>
        <begin position="387"/>
        <end position="421"/>
    </location>
</feature>
<keyword evidence="1" id="KW-0677">Repeat</keyword>
<dbReference type="STRING" id="3476.A0A2P5BAW6"/>
<dbReference type="FunFam" id="1.25.40.10:FF:000031">
    <property type="entry name" value="Pentatricopeptide repeat-containing protein mitochondrial"/>
    <property type="match status" value="1"/>
</dbReference>
<organism evidence="3 4">
    <name type="scientific">Parasponia andersonii</name>
    <name type="common">Sponia andersonii</name>
    <dbReference type="NCBI Taxonomy" id="3476"/>
    <lineage>
        <taxon>Eukaryota</taxon>
        <taxon>Viridiplantae</taxon>
        <taxon>Streptophyta</taxon>
        <taxon>Embryophyta</taxon>
        <taxon>Tracheophyta</taxon>
        <taxon>Spermatophyta</taxon>
        <taxon>Magnoliopsida</taxon>
        <taxon>eudicotyledons</taxon>
        <taxon>Gunneridae</taxon>
        <taxon>Pentapetalae</taxon>
        <taxon>rosids</taxon>
        <taxon>fabids</taxon>
        <taxon>Rosales</taxon>
        <taxon>Cannabaceae</taxon>
        <taxon>Parasponia</taxon>
    </lineage>
</organism>
<sequence length="718" mass="79056">MVWYGMPTLPAQSRPFLSQLAELTQKKNSAKGRALHARIIRNGRASCLYISNGLVNLYAKCGDLLRARLVFENIGKRDVVSWNCLINGCSQVGPSSPESSSAVMELLRWMMVESILPNAHTFAGVFAAASGVLDVSGGRQAQAVAVKTGCFGDVFVGSSLLNLYCKARLVFDARKVFDGMLERNLVSSATMISGYATQRMAKEALELFGLVRVEEDEGGNEFIFTSVLSALTFSELLDTGKQIHGLALKYGLLCFVAVGNALVTMYSKCGNLDDALQMFKLYDGKNSITWSAMVTGFAQSGDFQKALKLFSSMHFSGISPSEFTFVGVINACSDLGALEEGKQIHGYSLKSGFESQMYVMTALVDMYAKCGSTSDARKGFDYLREPDIVLWTSMIGGYVTSRENEAALSLYCTMQMEGIMPNELTMASVLKACSSLAALEQGKQIHGRTIKYGFGLEIPIGSALSTMYAKCGSLEDGNKVFTRMPTRDVISWNAMISGLSHNGHGNEALQLFDEMLLEGTKPDAVTFVNVLSACSHMGLVDRGWSYFNMMFDDFGIAPKVEHYACMVDVLSRAGKLNEAKEFIESATIDHGMCLWRILLGACRNYRDFDLGAYAGEKLMELGSQESSAYVLLSSIYTSLGRKEDVERVRRMMKIRGVCKEPGCSWIELKSRVHVFVVGDELHPHIGDIRNEIRRLWKHMKDEGYLPLSELTSAYSFTV</sequence>
<dbReference type="Proteomes" id="UP000237105">
    <property type="component" value="Unassembled WGS sequence"/>
</dbReference>
<reference evidence="4" key="1">
    <citation type="submission" date="2016-06" db="EMBL/GenBank/DDBJ databases">
        <title>Parallel loss of symbiosis genes in relatives of nitrogen-fixing non-legume Parasponia.</title>
        <authorList>
            <person name="Van Velzen R."/>
            <person name="Holmer R."/>
            <person name="Bu F."/>
            <person name="Rutten L."/>
            <person name="Van Zeijl A."/>
            <person name="Liu W."/>
            <person name="Santuari L."/>
            <person name="Cao Q."/>
            <person name="Sharma T."/>
            <person name="Shen D."/>
            <person name="Roswanjaya Y."/>
            <person name="Wardhani T."/>
            <person name="Kalhor M.S."/>
            <person name="Jansen J."/>
            <person name="Van den Hoogen J."/>
            <person name="Gungor B."/>
            <person name="Hartog M."/>
            <person name="Hontelez J."/>
            <person name="Verver J."/>
            <person name="Yang W.-C."/>
            <person name="Schijlen E."/>
            <person name="Repin R."/>
            <person name="Schilthuizen M."/>
            <person name="Schranz E."/>
            <person name="Heidstra R."/>
            <person name="Miyata K."/>
            <person name="Fedorova E."/>
            <person name="Kohlen W."/>
            <person name="Bisseling T."/>
            <person name="Smit S."/>
            <person name="Geurts R."/>
        </authorList>
    </citation>
    <scope>NUCLEOTIDE SEQUENCE [LARGE SCALE GENOMIC DNA]</scope>
    <source>
        <strain evidence="4">cv. WU1-14</strain>
    </source>
</reference>
<keyword evidence="4" id="KW-1185">Reference proteome</keyword>
<dbReference type="InterPro" id="IPR011990">
    <property type="entry name" value="TPR-like_helical_dom_sf"/>
</dbReference>
<name>A0A2P5BAW6_PARAD</name>
<evidence type="ECO:0000313" key="3">
    <source>
        <dbReference type="EMBL" id="PON45939.1"/>
    </source>
</evidence>
<evidence type="ECO:0000256" key="1">
    <source>
        <dbReference type="ARBA" id="ARBA00022737"/>
    </source>
</evidence>
<dbReference type="Pfam" id="PF13041">
    <property type="entry name" value="PPR_2"/>
    <property type="match status" value="3"/>
</dbReference>
<feature type="repeat" description="PPR" evidence="2">
    <location>
        <begin position="286"/>
        <end position="320"/>
    </location>
</feature>
<dbReference type="NCBIfam" id="TIGR00756">
    <property type="entry name" value="PPR"/>
    <property type="match status" value="4"/>
</dbReference>
<dbReference type="InterPro" id="IPR046960">
    <property type="entry name" value="PPR_At4g14850-like_plant"/>
</dbReference>
<dbReference type="InterPro" id="IPR046848">
    <property type="entry name" value="E_motif"/>
</dbReference>
<dbReference type="AlphaFoldDB" id="A0A2P5BAW6"/>
<evidence type="ECO:0000256" key="2">
    <source>
        <dbReference type="PROSITE-ProRule" id="PRU00708"/>
    </source>
</evidence>
<evidence type="ECO:0000313" key="4">
    <source>
        <dbReference type="Proteomes" id="UP000237105"/>
    </source>
</evidence>